<dbReference type="Pfam" id="PF00440">
    <property type="entry name" value="TetR_N"/>
    <property type="match status" value="1"/>
</dbReference>
<feature type="DNA-binding region" description="H-T-H motif" evidence="2">
    <location>
        <begin position="46"/>
        <end position="65"/>
    </location>
</feature>
<dbReference type="Proteomes" id="UP000183417">
    <property type="component" value="Unassembled WGS sequence"/>
</dbReference>
<feature type="domain" description="HTH tetR-type" evidence="3">
    <location>
        <begin position="23"/>
        <end position="83"/>
    </location>
</feature>
<keyword evidence="1 2" id="KW-0238">DNA-binding</keyword>
<evidence type="ECO:0000313" key="5">
    <source>
        <dbReference type="Proteomes" id="UP000183417"/>
    </source>
</evidence>
<accession>A0A1H3E640</accession>
<dbReference type="PANTHER" id="PTHR30055:SF226">
    <property type="entry name" value="HTH-TYPE TRANSCRIPTIONAL REGULATOR PKSA"/>
    <property type="match status" value="1"/>
</dbReference>
<dbReference type="AlphaFoldDB" id="A0A1H3E640"/>
<dbReference type="EMBL" id="FNPE01000001">
    <property type="protein sequence ID" value="SDX73728.1"/>
    <property type="molecule type" value="Genomic_DNA"/>
</dbReference>
<dbReference type="GO" id="GO:0000976">
    <property type="term" value="F:transcription cis-regulatory region binding"/>
    <property type="evidence" value="ECO:0007669"/>
    <property type="project" value="TreeGrafter"/>
</dbReference>
<dbReference type="InterPro" id="IPR050109">
    <property type="entry name" value="HTH-type_TetR-like_transc_reg"/>
</dbReference>
<dbReference type="InterPro" id="IPR001647">
    <property type="entry name" value="HTH_TetR"/>
</dbReference>
<evidence type="ECO:0000256" key="2">
    <source>
        <dbReference type="PROSITE-ProRule" id="PRU00335"/>
    </source>
</evidence>
<proteinExistence type="predicted"/>
<dbReference type="PRINTS" id="PR00455">
    <property type="entry name" value="HTHTETR"/>
</dbReference>
<reference evidence="4 5" key="1">
    <citation type="submission" date="2016-10" db="EMBL/GenBank/DDBJ databases">
        <authorList>
            <person name="de Groot N.N."/>
        </authorList>
    </citation>
    <scope>NUCLEOTIDE SEQUENCE [LARGE SCALE GENOMIC DNA]</scope>
    <source>
        <strain evidence="4 5">LMG 24775</strain>
    </source>
</reference>
<evidence type="ECO:0000256" key="1">
    <source>
        <dbReference type="ARBA" id="ARBA00023125"/>
    </source>
</evidence>
<evidence type="ECO:0000259" key="3">
    <source>
        <dbReference type="PROSITE" id="PS50977"/>
    </source>
</evidence>
<evidence type="ECO:0000313" key="4">
    <source>
        <dbReference type="EMBL" id="SDX73728.1"/>
    </source>
</evidence>
<dbReference type="Gene3D" id="1.10.357.10">
    <property type="entry name" value="Tetracycline Repressor, domain 2"/>
    <property type="match status" value="1"/>
</dbReference>
<organism evidence="4 5">
    <name type="scientific">Delftia lacustris</name>
    <dbReference type="NCBI Taxonomy" id="558537"/>
    <lineage>
        <taxon>Bacteria</taxon>
        <taxon>Pseudomonadati</taxon>
        <taxon>Pseudomonadota</taxon>
        <taxon>Betaproteobacteria</taxon>
        <taxon>Burkholderiales</taxon>
        <taxon>Comamonadaceae</taxon>
        <taxon>Delftia</taxon>
    </lineage>
</organism>
<dbReference type="SUPFAM" id="SSF46689">
    <property type="entry name" value="Homeodomain-like"/>
    <property type="match status" value="1"/>
</dbReference>
<gene>
    <name evidence="4" type="ORF">SAMN05421547_10142</name>
</gene>
<dbReference type="PANTHER" id="PTHR30055">
    <property type="entry name" value="HTH-TYPE TRANSCRIPTIONAL REGULATOR RUTR"/>
    <property type="match status" value="1"/>
</dbReference>
<protein>
    <submittedName>
        <fullName evidence="4">Transcriptional regulator, TetR family</fullName>
    </submittedName>
</protein>
<dbReference type="PROSITE" id="PS50977">
    <property type="entry name" value="HTH_TETR_2"/>
    <property type="match status" value="1"/>
</dbReference>
<dbReference type="InterPro" id="IPR009057">
    <property type="entry name" value="Homeodomain-like_sf"/>
</dbReference>
<sequence length="222" mass="23823">MPSHTSATTESQRRRQPLQARAQRTLQAIVQAAAQILVKEGEAALTTNRIAERAGVSIGTLYQYFPDKQAVLRAMVDGQRRAAVAAIEAWLEQASEQGLPREAVARGVVACIVEGFAGRTPARRKLARFAWRQDGDERIALSMRETAERMAAHLQRWGGPSLSYARLYVATRAVLGTVRFASLEASPLIASGALEELLCEMGADMLLGGATDAGAAARAPAP</sequence>
<name>A0A1H3E640_9BURK</name>
<dbReference type="GO" id="GO:0003700">
    <property type="term" value="F:DNA-binding transcription factor activity"/>
    <property type="evidence" value="ECO:0007669"/>
    <property type="project" value="TreeGrafter"/>
</dbReference>